<accession>A0AAU9MJJ0</accession>
<keyword evidence="3" id="KW-1185">Reference proteome</keyword>
<comment type="caution">
    <text evidence="2">The sequence shown here is derived from an EMBL/GenBank/DDBJ whole genome shotgun (WGS) entry which is preliminary data.</text>
</comment>
<protein>
    <recommendedName>
        <fullName evidence="4">Gamma-glutamylcysteine synthetase</fullName>
    </recommendedName>
</protein>
<dbReference type="Proteomes" id="UP001157418">
    <property type="component" value="Unassembled WGS sequence"/>
</dbReference>
<evidence type="ECO:0000313" key="3">
    <source>
        <dbReference type="Proteomes" id="UP001157418"/>
    </source>
</evidence>
<organism evidence="2 3">
    <name type="scientific">Lactuca virosa</name>
    <dbReference type="NCBI Taxonomy" id="75947"/>
    <lineage>
        <taxon>Eukaryota</taxon>
        <taxon>Viridiplantae</taxon>
        <taxon>Streptophyta</taxon>
        <taxon>Embryophyta</taxon>
        <taxon>Tracheophyta</taxon>
        <taxon>Spermatophyta</taxon>
        <taxon>Magnoliopsida</taxon>
        <taxon>eudicotyledons</taxon>
        <taxon>Gunneridae</taxon>
        <taxon>Pentapetalae</taxon>
        <taxon>asterids</taxon>
        <taxon>campanulids</taxon>
        <taxon>Asterales</taxon>
        <taxon>Asteraceae</taxon>
        <taxon>Cichorioideae</taxon>
        <taxon>Cichorieae</taxon>
        <taxon>Lactucinae</taxon>
        <taxon>Lactuca</taxon>
    </lineage>
</organism>
<reference evidence="2 3" key="1">
    <citation type="submission" date="2022-01" db="EMBL/GenBank/DDBJ databases">
        <authorList>
            <person name="Xiong W."/>
            <person name="Schranz E."/>
        </authorList>
    </citation>
    <scope>NUCLEOTIDE SEQUENCE [LARGE SCALE GENOMIC DNA]</scope>
</reference>
<proteinExistence type="predicted"/>
<evidence type="ECO:0000313" key="2">
    <source>
        <dbReference type="EMBL" id="CAH1426395.1"/>
    </source>
</evidence>
<dbReference type="EMBL" id="CAKMRJ010002223">
    <property type="protein sequence ID" value="CAH1426395.1"/>
    <property type="molecule type" value="Genomic_DNA"/>
</dbReference>
<sequence>MTAFSWLLAILSISSTNTSFLSILLTFSCTCHFSSSSIFQSFSKRPFLVNMVTSTGFIPTLHYVNALWEKYGFQLEDEAVNHLDGPSFLEPPSGKVGAFVKTFDAGYRLPTNNF</sequence>
<evidence type="ECO:0000256" key="1">
    <source>
        <dbReference type="SAM" id="SignalP"/>
    </source>
</evidence>
<feature type="chain" id="PRO_5043807064" description="Gamma-glutamylcysteine synthetase" evidence="1">
    <location>
        <begin position="19"/>
        <end position="114"/>
    </location>
</feature>
<evidence type="ECO:0008006" key="4">
    <source>
        <dbReference type="Google" id="ProtNLM"/>
    </source>
</evidence>
<feature type="signal peptide" evidence="1">
    <location>
        <begin position="1"/>
        <end position="18"/>
    </location>
</feature>
<name>A0AAU9MJJ0_9ASTR</name>
<dbReference type="AlphaFoldDB" id="A0AAU9MJJ0"/>
<keyword evidence="1" id="KW-0732">Signal</keyword>
<gene>
    <name evidence="2" type="ORF">LVIROSA_LOCUS13478</name>
</gene>